<dbReference type="InterPro" id="IPR019410">
    <property type="entry name" value="Methyltransf_16"/>
</dbReference>
<reference evidence="1 2" key="1">
    <citation type="journal article" date="2020" name="Nat. Commun.">
        <title>Genome of Tripterygium wilfordii and identification of cytochrome P450 involved in triptolide biosynthesis.</title>
        <authorList>
            <person name="Tu L."/>
            <person name="Su P."/>
            <person name="Zhang Z."/>
            <person name="Gao L."/>
            <person name="Wang J."/>
            <person name="Hu T."/>
            <person name="Zhou J."/>
            <person name="Zhang Y."/>
            <person name="Zhao Y."/>
            <person name="Liu Y."/>
            <person name="Song Y."/>
            <person name="Tong Y."/>
            <person name="Lu Y."/>
            <person name="Yang J."/>
            <person name="Xu C."/>
            <person name="Jia M."/>
            <person name="Peters R.J."/>
            <person name="Huang L."/>
            <person name="Gao W."/>
        </authorList>
    </citation>
    <scope>NUCLEOTIDE SEQUENCE [LARGE SCALE GENOMIC DNA]</scope>
    <source>
        <strain evidence="2">cv. XIE 37</strain>
        <tissue evidence="1">Leaf</tissue>
    </source>
</reference>
<dbReference type="EMBL" id="JAAARO010000011">
    <property type="protein sequence ID" value="KAF5740592.1"/>
    <property type="molecule type" value="Genomic_DNA"/>
</dbReference>
<dbReference type="SUPFAM" id="SSF53335">
    <property type="entry name" value="S-adenosyl-L-methionine-dependent methyltransferases"/>
    <property type="match status" value="1"/>
</dbReference>
<dbReference type="PANTHER" id="PTHR14614:SF130">
    <property type="entry name" value="PROTEIN-LYSINE N-METHYLTRANSFERASE EEF2KMT"/>
    <property type="match status" value="1"/>
</dbReference>
<dbReference type="Pfam" id="PF10294">
    <property type="entry name" value="Methyltransf_16"/>
    <property type="match status" value="1"/>
</dbReference>
<dbReference type="InterPro" id="IPR029063">
    <property type="entry name" value="SAM-dependent_MTases_sf"/>
</dbReference>
<accession>A0A7J7D2L7</accession>
<dbReference type="AlphaFoldDB" id="A0A7J7D2L7"/>
<dbReference type="Gene3D" id="3.40.50.150">
    <property type="entry name" value="Vaccinia Virus protein VP39"/>
    <property type="match status" value="1"/>
</dbReference>
<comment type="caution">
    <text evidence="1">The sequence shown here is derived from an EMBL/GenBank/DDBJ whole genome shotgun (WGS) entry which is preliminary data.</text>
</comment>
<name>A0A7J7D2L7_TRIWF</name>
<dbReference type="PANTHER" id="PTHR14614">
    <property type="entry name" value="HEPATOCELLULAR CARCINOMA-ASSOCIATED ANTIGEN"/>
    <property type="match status" value="1"/>
</dbReference>
<evidence type="ECO:0000313" key="2">
    <source>
        <dbReference type="Proteomes" id="UP000593562"/>
    </source>
</evidence>
<dbReference type="Proteomes" id="UP000593562">
    <property type="component" value="Unassembled WGS sequence"/>
</dbReference>
<dbReference type="InParanoid" id="A0A7J7D2L7"/>
<keyword evidence="2" id="KW-1185">Reference proteome</keyword>
<protein>
    <recommendedName>
        <fullName evidence="3">FAM86 N-terminal domain-containing protein</fullName>
    </recommendedName>
</protein>
<gene>
    <name evidence="1" type="ORF">HS088_TW11G00667</name>
</gene>
<proteinExistence type="predicted"/>
<dbReference type="FunCoup" id="A0A7J7D2L7">
    <property type="interactions" value="3532"/>
</dbReference>
<sequence length="424" mass="47078">MANAELNPSFPPYLHLVCAFLAMEPSHHLISLARVCGGGLVTERVQKLIWDHCVNKADGQSCARYLKNFLKKLIIEIESNNGVLMDELYEQYAEYMTSLKEYDLANGNAKVYKYISFLFQDGCLDLPSCPTSRKLIIPLQCSLNMLEGDTGCSIWPSSLFLSEFILSFPEIFSNKSCFEVGSGVGLVGICLANVRASKIVLSDGDLTTLSNMKQNLELNKLSTDIHVPNRTAEDSKMVKCISMAWESATESELQEFMPDIVLGADVIYDPLCLPHLVQVLAILLNPRKSRCQKQKDSCQGTLCDGKFPVVTGSNSNEGKIVHTDDLDVFVDDADYNPHGINARQVEATDMDTSNARSREGPVAYIASVIRNIDTFNCFLALANQANLTIVDVTDERRPFNLLPYMQSYDRSSIQLFSVSCKVTT</sequence>
<evidence type="ECO:0000313" key="1">
    <source>
        <dbReference type="EMBL" id="KAF5740592.1"/>
    </source>
</evidence>
<organism evidence="1 2">
    <name type="scientific">Tripterygium wilfordii</name>
    <name type="common">Thunder God vine</name>
    <dbReference type="NCBI Taxonomy" id="458696"/>
    <lineage>
        <taxon>Eukaryota</taxon>
        <taxon>Viridiplantae</taxon>
        <taxon>Streptophyta</taxon>
        <taxon>Embryophyta</taxon>
        <taxon>Tracheophyta</taxon>
        <taxon>Spermatophyta</taxon>
        <taxon>Magnoliopsida</taxon>
        <taxon>eudicotyledons</taxon>
        <taxon>Gunneridae</taxon>
        <taxon>Pentapetalae</taxon>
        <taxon>rosids</taxon>
        <taxon>fabids</taxon>
        <taxon>Celastrales</taxon>
        <taxon>Celastraceae</taxon>
        <taxon>Tripterygium</taxon>
    </lineage>
</organism>
<evidence type="ECO:0008006" key="3">
    <source>
        <dbReference type="Google" id="ProtNLM"/>
    </source>
</evidence>